<keyword evidence="2" id="KW-1185">Reference proteome</keyword>
<evidence type="ECO:0000313" key="2">
    <source>
        <dbReference type="Proteomes" id="UP001333110"/>
    </source>
</evidence>
<evidence type="ECO:0000313" key="1">
    <source>
        <dbReference type="EMBL" id="KAK4807151.1"/>
    </source>
</evidence>
<accession>A0AAN7RRJ6</accession>
<name>A0AAN7RRJ6_MYCAM</name>
<organism evidence="1 2">
    <name type="scientific">Mycteria americana</name>
    <name type="common">Wood stork</name>
    <dbReference type="NCBI Taxonomy" id="33587"/>
    <lineage>
        <taxon>Eukaryota</taxon>
        <taxon>Metazoa</taxon>
        <taxon>Chordata</taxon>
        <taxon>Craniata</taxon>
        <taxon>Vertebrata</taxon>
        <taxon>Euteleostomi</taxon>
        <taxon>Archelosauria</taxon>
        <taxon>Archosauria</taxon>
        <taxon>Dinosauria</taxon>
        <taxon>Saurischia</taxon>
        <taxon>Theropoda</taxon>
        <taxon>Coelurosauria</taxon>
        <taxon>Aves</taxon>
        <taxon>Neognathae</taxon>
        <taxon>Neoaves</taxon>
        <taxon>Aequornithes</taxon>
        <taxon>Ciconiiformes</taxon>
        <taxon>Ciconiidae</taxon>
        <taxon>Mycteria</taxon>
    </lineage>
</organism>
<gene>
    <name evidence="1" type="ORF">QYF61_024271</name>
</gene>
<reference evidence="1 2" key="1">
    <citation type="journal article" date="2023" name="J. Hered.">
        <title>Chromosome-level genome of the wood stork (Mycteria americana) provides insight into avian chromosome evolution.</title>
        <authorList>
            <person name="Flamio R. Jr."/>
            <person name="Ramstad K.M."/>
        </authorList>
    </citation>
    <scope>NUCLEOTIDE SEQUENCE [LARGE SCALE GENOMIC DNA]</scope>
    <source>
        <strain evidence="1">JAX WOST 10</strain>
    </source>
</reference>
<dbReference type="AlphaFoldDB" id="A0AAN7RRJ6"/>
<comment type="caution">
    <text evidence="1">The sequence shown here is derived from an EMBL/GenBank/DDBJ whole genome shotgun (WGS) entry which is preliminary data.</text>
</comment>
<protein>
    <submittedName>
        <fullName evidence="1">Uncharacterized protein</fullName>
    </submittedName>
</protein>
<proteinExistence type="predicted"/>
<sequence>MQEVKQAWQKASIYEQGIPDRAQRQKGSTQKLELARNVKGNKKGFYKYSISKRKAKENMCPLLTGARNLIAKDIKKTKELSAFLASVFYGQLDIHKSMEPDEMTLRVPDDWKKANITPIFRKENPRR</sequence>
<dbReference type="EMBL" id="JAUNZN010000032">
    <property type="protein sequence ID" value="KAK4807151.1"/>
    <property type="molecule type" value="Genomic_DNA"/>
</dbReference>
<dbReference type="Proteomes" id="UP001333110">
    <property type="component" value="Unassembled WGS sequence"/>
</dbReference>